<evidence type="ECO:0000256" key="1">
    <source>
        <dbReference type="ARBA" id="ARBA00001052"/>
    </source>
</evidence>
<evidence type="ECO:0000256" key="7">
    <source>
        <dbReference type="ARBA" id="ARBA00023134"/>
    </source>
</evidence>
<feature type="domain" description="GTP cyclohydrolase I" evidence="9">
    <location>
        <begin position="34"/>
        <end position="210"/>
    </location>
</feature>
<dbReference type="Gene3D" id="1.10.286.10">
    <property type="match status" value="1"/>
</dbReference>
<dbReference type="InterPro" id="IPR020602">
    <property type="entry name" value="GTP_CycHdrlase_I_dom"/>
</dbReference>
<dbReference type="PANTHER" id="PTHR11109:SF7">
    <property type="entry name" value="GTP CYCLOHYDROLASE 1"/>
    <property type="match status" value="1"/>
</dbReference>
<dbReference type="Pfam" id="PF01227">
    <property type="entry name" value="GTP_cyclohydroI"/>
    <property type="match status" value="1"/>
</dbReference>
<protein>
    <recommendedName>
        <fullName evidence="8">GTP cyclohydrolase 1</fullName>
        <ecNumber evidence="8">3.5.4.16</ecNumber>
    </recommendedName>
    <alternativeName>
        <fullName evidence="8">GTP cyclohydrolase I</fullName>
        <shortName evidence="8">GTP-CH-I</shortName>
    </alternativeName>
</protein>
<name>A0ABY8BPI2_AFICR</name>
<dbReference type="Proteomes" id="UP001213907">
    <property type="component" value="Chromosome"/>
</dbReference>
<comment type="pathway">
    <text evidence="2 8">Cofactor biosynthesis; 7,8-dihydroneopterin triphosphate biosynthesis; 7,8-dihydroneopterin triphosphate from GTP: step 1/1.</text>
</comment>
<evidence type="ECO:0000256" key="8">
    <source>
        <dbReference type="HAMAP-Rule" id="MF_00223"/>
    </source>
</evidence>
<keyword evidence="6 8" id="KW-0378">Hydrolase</keyword>
<dbReference type="InterPro" id="IPR018234">
    <property type="entry name" value="GTP_CycHdrlase_I_CS"/>
</dbReference>
<dbReference type="InterPro" id="IPR043133">
    <property type="entry name" value="GTP-CH-I_C/QueF"/>
</dbReference>
<accession>A0ABY8BPI2</accession>
<evidence type="ECO:0000256" key="3">
    <source>
        <dbReference type="ARBA" id="ARBA00008085"/>
    </source>
</evidence>
<feature type="binding site" evidence="8">
    <location>
        <position position="175"/>
    </location>
    <ligand>
        <name>Zn(2+)</name>
        <dbReference type="ChEBI" id="CHEBI:29105"/>
    </ligand>
</feature>
<feature type="binding site" evidence="8">
    <location>
        <position position="107"/>
    </location>
    <ligand>
        <name>Zn(2+)</name>
        <dbReference type="ChEBI" id="CHEBI:29105"/>
    </ligand>
</feature>
<dbReference type="NCBIfam" id="NF006826">
    <property type="entry name" value="PRK09347.1-3"/>
    <property type="match status" value="1"/>
</dbReference>
<comment type="similarity">
    <text evidence="3 8">Belongs to the GTP cyclohydrolase I family.</text>
</comment>
<dbReference type="EMBL" id="CP113162">
    <property type="protein sequence ID" value="WEF51868.1"/>
    <property type="molecule type" value="Genomic_DNA"/>
</dbReference>
<evidence type="ECO:0000256" key="2">
    <source>
        <dbReference type="ARBA" id="ARBA00005080"/>
    </source>
</evidence>
<gene>
    <name evidence="8 10" type="primary">folE</name>
    <name evidence="10" type="ORF">AFIC_000321</name>
</gene>
<evidence type="ECO:0000313" key="10">
    <source>
        <dbReference type="EMBL" id="WEF51868.1"/>
    </source>
</evidence>
<dbReference type="NCBIfam" id="NF006825">
    <property type="entry name" value="PRK09347.1-2"/>
    <property type="match status" value="1"/>
</dbReference>
<evidence type="ECO:0000259" key="9">
    <source>
        <dbReference type="Pfam" id="PF01227"/>
    </source>
</evidence>
<comment type="subunit">
    <text evidence="4">Toroid-shaped homodecamer, composed of two pentamers of five dimers.</text>
</comment>
<reference evidence="10 11" key="1">
    <citation type="submission" date="2022-11" db="EMBL/GenBank/DDBJ databases">
        <authorList>
            <person name="Siebert D."/>
            <person name="Busche T."/>
            <person name="Saydam E."/>
            <person name="Kalinowski J."/>
            <person name="Ruckert C."/>
            <person name="Blombach B."/>
        </authorList>
    </citation>
    <scope>NUCLEOTIDE SEQUENCE [LARGE SCALE GENOMIC DNA]</scope>
    <source>
        <strain evidence="10 11">DSM 1083</strain>
    </source>
</reference>
<keyword evidence="5 8" id="KW-0554">One-carbon metabolism</keyword>
<dbReference type="InterPro" id="IPR001474">
    <property type="entry name" value="GTP_CycHdrlase_I"/>
</dbReference>
<dbReference type="NCBIfam" id="TIGR00063">
    <property type="entry name" value="folE"/>
    <property type="match status" value="1"/>
</dbReference>
<comment type="catalytic activity">
    <reaction evidence="1 8">
        <text>GTP + H2O = 7,8-dihydroneopterin 3'-triphosphate + formate + H(+)</text>
        <dbReference type="Rhea" id="RHEA:17473"/>
        <dbReference type="ChEBI" id="CHEBI:15377"/>
        <dbReference type="ChEBI" id="CHEBI:15378"/>
        <dbReference type="ChEBI" id="CHEBI:15740"/>
        <dbReference type="ChEBI" id="CHEBI:37565"/>
        <dbReference type="ChEBI" id="CHEBI:58462"/>
        <dbReference type="EC" id="3.5.4.16"/>
    </reaction>
</comment>
<keyword evidence="8" id="KW-0862">Zinc</keyword>
<organism evidence="10 11">
    <name type="scientific">Afipia carboxydohydrogena</name>
    <name type="common">Pseudomonas carboxydohydrogena</name>
    <dbReference type="NCBI Taxonomy" id="290"/>
    <lineage>
        <taxon>Bacteria</taxon>
        <taxon>Pseudomonadati</taxon>
        <taxon>Pseudomonadota</taxon>
        <taxon>Alphaproteobacteria</taxon>
        <taxon>Hyphomicrobiales</taxon>
        <taxon>Nitrobacteraceae</taxon>
        <taxon>Afipia</taxon>
    </lineage>
</organism>
<dbReference type="HAMAP" id="MF_00223">
    <property type="entry name" value="FolE"/>
    <property type="match status" value="1"/>
</dbReference>
<dbReference type="GO" id="GO:0003934">
    <property type="term" value="F:GTP cyclohydrolase I activity"/>
    <property type="evidence" value="ECO:0007669"/>
    <property type="project" value="UniProtKB-EC"/>
</dbReference>
<dbReference type="Gene3D" id="3.30.1130.10">
    <property type="match status" value="1"/>
</dbReference>
<keyword evidence="11" id="KW-1185">Reference proteome</keyword>
<evidence type="ECO:0000313" key="11">
    <source>
        <dbReference type="Proteomes" id="UP001213907"/>
    </source>
</evidence>
<feature type="binding site" evidence="8">
    <location>
        <position position="104"/>
    </location>
    <ligand>
        <name>Zn(2+)</name>
        <dbReference type="ChEBI" id="CHEBI:29105"/>
    </ligand>
</feature>
<dbReference type="PROSITE" id="PS00859">
    <property type="entry name" value="GTP_CYCLOHYDROL_1_1"/>
    <property type="match status" value="1"/>
</dbReference>
<keyword evidence="8" id="KW-0479">Metal-binding</keyword>
<dbReference type="PANTHER" id="PTHR11109">
    <property type="entry name" value="GTP CYCLOHYDROLASE I"/>
    <property type="match status" value="1"/>
</dbReference>
<proteinExistence type="inferred from homology"/>
<dbReference type="PROSITE" id="PS00860">
    <property type="entry name" value="GTP_CYCLOHYDROL_1_2"/>
    <property type="match status" value="1"/>
</dbReference>
<dbReference type="InterPro" id="IPR043134">
    <property type="entry name" value="GTP-CH-I_N"/>
</dbReference>
<keyword evidence="7 8" id="KW-0342">GTP-binding</keyword>
<dbReference type="EC" id="3.5.4.16" evidence="8"/>
<comment type="subunit">
    <text evidence="8">Homopolymer.</text>
</comment>
<dbReference type="SUPFAM" id="SSF55620">
    <property type="entry name" value="Tetrahydrobiopterin biosynthesis enzymes-like"/>
    <property type="match status" value="1"/>
</dbReference>
<evidence type="ECO:0000256" key="6">
    <source>
        <dbReference type="ARBA" id="ARBA00022801"/>
    </source>
</evidence>
<sequence length="215" mass="24463">MAPKETIVMISNVKLLERERDVTAPERPDRAEVEDAFRTIIRWTGDDPKRDGLIETPSRVARAFEEFFIGYSQNPVTVLQKTFEEIEGYDEMITLRGVRFESHCEHHMAPIVGKAWVAYIPNGRVVGISKLARVVEIYAKRLQIQEKMTAQIANTINDVLKPQGVAVLIKAQHHCMTTRGIHKPGTDLVTSRMLGCFRDNPATRQEFLSMTAERD</sequence>
<evidence type="ECO:0000256" key="5">
    <source>
        <dbReference type="ARBA" id="ARBA00022563"/>
    </source>
</evidence>
<keyword evidence="8" id="KW-0547">Nucleotide-binding</keyword>
<evidence type="ECO:0000256" key="4">
    <source>
        <dbReference type="ARBA" id="ARBA00011857"/>
    </source>
</evidence>